<name>A0ABT3PVA5_9BACT</name>
<evidence type="ECO:0000313" key="2">
    <source>
        <dbReference type="EMBL" id="MCW9711792.1"/>
    </source>
</evidence>
<evidence type="ECO:0000256" key="1">
    <source>
        <dbReference type="SAM" id="Phobius"/>
    </source>
</evidence>
<keyword evidence="1" id="KW-0812">Transmembrane</keyword>
<evidence type="ECO:0000313" key="3">
    <source>
        <dbReference type="Proteomes" id="UP001207337"/>
    </source>
</evidence>
<keyword evidence="1" id="KW-1133">Transmembrane helix</keyword>
<reference evidence="2 3" key="1">
    <citation type="submission" date="2021-11" db="EMBL/GenBank/DDBJ databases">
        <title>Aliifidinibius sp. nov., a new bacterium isolated from saline soil.</title>
        <authorList>
            <person name="Galisteo C."/>
            <person name="De La Haba R."/>
            <person name="Sanchez-Porro C."/>
            <person name="Ventosa A."/>
        </authorList>
    </citation>
    <scope>NUCLEOTIDE SEQUENCE [LARGE SCALE GENOMIC DNA]</scope>
    <source>
        <strain evidence="2 3">KACC 190600</strain>
    </source>
</reference>
<dbReference type="RefSeq" id="WP_265787299.1">
    <property type="nucleotide sequence ID" value="NZ_BAABRS010000001.1"/>
</dbReference>
<comment type="caution">
    <text evidence="2">The sequence shown here is derived from an EMBL/GenBank/DDBJ whole genome shotgun (WGS) entry which is preliminary data.</text>
</comment>
<dbReference type="EMBL" id="JAJNDC010000001">
    <property type="protein sequence ID" value="MCW9711792.1"/>
    <property type="molecule type" value="Genomic_DNA"/>
</dbReference>
<feature type="transmembrane region" description="Helical" evidence="1">
    <location>
        <begin position="17"/>
        <end position="38"/>
    </location>
</feature>
<feature type="transmembrane region" description="Helical" evidence="1">
    <location>
        <begin position="79"/>
        <end position="106"/>
    </location>
</feature>
<accession>A0ABT3PVA5</accession>
<sequence length="203" mass="23604">MQTERLKKITAAFFKKWWASFLILPFIIYSIHQMYWALRFNIFFSVNYSYPFPLNIVHLFIDTFLLITHEAGHTFFGIFGFRFITILGGSLFQILLPLAILIFCWINRKSIGVQLSFCLLGFSWMDVAGYAADASERQLPLIGNLGEEAHDWYNLLFQLDALQYDRTVAFTFVAIGIICYIAALMVPLFYKTYKEVSIDLEIN</sequence>
<dbReference type="Proteomes" id="UP001207337">
    <property type="component" value="Unassembled WGS sequence"/>
</dbReference>
<proteinExistence type="predicted"/>
<feature type="transmembrane region" description="Helical" evidence="1">
    <location>
        <begin position="113"/>
        <end position="132"/>
    </location>
</feature>
<keyword evidence="1" id="KW-0472">Membrane</keyword>
<feature type="transmembrane region" description="Helical" evidence="1">
    <location>
        <begin position="168"/>
        <end position="190"/>
    </location>
</feature>
<organism evidence="2 3">
    <name type="scientific">Fodinibius salicampi</name>
    <dbReference type="NCBI Taxonomy" id="1920655"/>
    <lineage>
        <taxon>Bacteria</taxon>
        <taxon>Pseudomonadati</taxon>
        <taxon>Balneolota</taxon>
        <taxon>Balneolia</taxon>
        <taxon>Balneolales</taxon>
        <taxon>Balneolaceae</taxon>
        <taxon>Fodinibius</taxon>
    </lineage>
</organism>
<protein>
    <recommendedName>
        <fullName evidence="4">Peptidase M50B-like</fullName>
    </recommendedName>
</protein>
<gene>
    <name evidence="2" type="ORF">LQ318_02645</name>
</gene>
<keyword evidence="3" id="KW-1185">Reference proteome</keyword>
<evidence type="ECO:0008006" key="4">
    <source>
        <dbReference type="Google" id="ProtNLM"/>
    </source>
</evidence>